<gene>
    <name evidence="2" type="ORF">GWK08_05720</name>
</gene>
<protein>
    <recommendedName>
        <fullName evidence="4">Carboxypeptidase-like regulatory domain-containing protein</fullName>
    </recommendedName>
</protein>
<comment type="caution">
    <text evidence="2">The sequence shown here is derived from an EMBL/GenBank/DDBJ whole genome shotgun (WGS) entry which is preliminary data.</text>
</comment>
<accession>A0A6P0UIW9</accession>
<evidence type="ECO:0008006" key="4">
    <source>
        <dbReference type="Google" id="ProtNLM"/>
    </source>
</evidence>
<dbReference type="InterPro" id="IPR008969">
    <property type="entry name" value="CarboxyPept-like_regulatory"/>
</dbReference>
<evidence type="ECO:0000313" key="2">
    <source>
        <dbReference type="EMBL" id="NER12927.1"/>
    </source>
</evidence>
<dbReference type="EMBL" id="JAABOO010000001">
    <property type="protein sequence ID" value="NER12927.1"/>
    <property type="molecule type" value="Genomic_DNA"/>
</dbReference>
<dbReference type="AlphaFoldDB" id="A0A6P0UIW9"/>
<keyword evidence="1" id="KW-0732">Signal</keyword>
<dbReference type="Pfam" id="PF13715">
    <property type="entry name" value="CarbopepD_reg_2"/>
    <property type="match status" value="1"/>
</dbReference>
<dbReference type="SUPFAM" id="SSF49464">
    <property type="entry name" value="Carboxypeptidase regulatory domain-like"/>
    <property type="match status" value="1"/>
</dbReference>
<dbReference type="RefSeq" id="WP_163605932.1">
    <property type="nucleotide sequence ID" value="NZ_JAABOO010000001.1"/>
</dbReference>
<organism evidence="2 3">
    <name type="scientific">Leptobacterium flavescens</name>
    <dbReference type="NCBI Taxonomy" id="472055"/>
    <lineage>
        <taxon>Bacteria</taxon>
        <taxon>Pseudomonadati</taxon>
        <taxon>Bacteroidota</taxon>
        <taxon>Flavobacteriia</taxon>
        <taxon>Flavobacteriales</taxon>
        <taxon>Flavobacteriaceae</taxon>
        <taxon>Leptobacterium</taxon>
    </lineage>
</organism>
<feature type="chain" id="PRO_5027067284" description="Carboxypeptidase-like regulatory domain-containing protein" evidence="1">
    <location>
        <begin position="18"/>
        <end position="341"/>
    </location>
</feature>
<evidence type="ECO:0000256" key="1">
    <source>
        <dbReference type="SAM" id="SignalP"/>
    </source>
</evidence>
<dbReference type="Proteomes" id="UP000468581">
    <property type="component" value="Unassembled WGS sequence"/>
</dbReference>
<evidence type="ECO:0000313" key="3">
    <source>
        <dbReference type="Proteomes" id="UP000468581"/>
    </source>
</evidence>
<dbReference type="Gene3D" id="2.60.40.1120">
    <property type="entry name" value="Carboxypeptidase-like, regulatory domain"/>
    <property type="match status" value="1"/>
</dbReference>
<feature type="signal peptide" evidence="1">
    <location>
        <begin position="1"/>
        <end position="17"/>
    </location>
</feature>
<sequence length="341" mass="39204">MKRILLVFFLISSVSFSQRLSGYVYDKANKEPLFGVSVYFDGTTIGTITDENGFFSLSGREGETSKSNYKLVISHLGYFDKQIKNVETSSKLEIFLNPKSISLKGVTLKADPFSREEKLKIFKDYFLGKTGLARYCKIKNVEDVYLYFDVDENILKADADVPIYITNDFLGYELRYNLQDFFILFSRKTLDPKEVVYAFRSGTTFFVDKKGRNDYFEKRRSNIYDGSIKHFMIALYYKSWEQQGYVLRGRSGRKIKNNVDFYVSGGVNEKLVSFDKFLTVRHNRRSSLLELRDPSFVVDRNGTISPPMAVIFKGYMGDLGLADALPDDYSPTINIDIGAKR</sequence>
<reference evidence="2 3" key="1">
    <citation type="submission" date="2020-01" db="EMBL/GenBank/DDBJ databases">
        <title>Leptobacterium flavescens.</title>
        <authorList>
            <person name="Wang G."/>
        </authorList>
    </citation>
    <scope>NUCLEOTIDE SEQUENCE [LARGE SCALE GENOMIC DNA]</scope>
    <source>
        <strain evidence="2 3">KCTC 22160</strain>
    </source>
</reference>
<name>A0A6P0UIW9_9FLAO</name>
<proteinExistence type="predicted"/>
<keyword evidence="3" id="KW-1185">Reference proteome</keyword>